<dbReference type="AlphaFoldDB" id="A0AAN7UZX8"/>
<evidence type="ECO:0000313" key="1">
    <source>
        <dbReference type="EMBL" id="KAK5637038.1"/>
    </source>
</evidence>
<name>A0AAN7UZX8_9PEZI</name>
<comment type="caution">
    <text evidence="1">The sequence shown here is derived from an EMBL/GenBank/DDBJ whole genome shotgun (WGS) entry which is preliminary data.</text>
</comment>
<organism evidence="1 2">
    <name type="scientific">Xylaria bambusicola</name>
    <dbReference type="NCBI Taxonomy" id="326684"/>
    <lineage>
        <taxon>Eukaryota</taxon>
        <taxon>Fungi</taxon>
        <taxon>Dikarya</taxon>
        <taxon>Ascomycota</taxon>
        <taxon>Pezizomycotina</taxon>
        <taxon>Sordariomycetes</taxon>
        <taxon>Xylariomycetidae</taxon>
        <taxon>Xylariales</taxon>
        <taxon>Xylariaceae</taxon>
        <taxon>Xylaria</taxon>
    </lineage>
</organism>
<proteinExistence type="predicted"/>
<sequence>MLIGSPSVCSRASLVARAFSPSSLISSSPKRTQMAPPPLLHDPIGSLFARGNPALEQLARAHRYGVEEFLDVVCRGT</sequence>
<protein>
    <submittedName>
        <fullName evidence="1">Uncharacterized protein</fullName>
    </submittedName>
</protein>
<evidence type="ECO:0000313" key="2">
    <source>
        <dbReference type="Proteomes" id="UP001305414"/>
    </source>
</evidence>
<keyword evidence="2" id="KW-1185">Reference proteome</keyword>
<gene>
    <name evidence="1" type="ORF">RRF57_012750</name>
</gene>
<accession>A0AAN7UZX8</accession>
<reference evidence="1 2" key="1">
    <citation type="submission" date="2023-10" db="EMBL/GenBank/DDBJ databases">
        <title>Draft genome sequence of Xylaria bambusicola isolate GMP-LS, the root and basal stem rot pathogen of sugarcane in Indonesia.</title>
        <authorList>
            <person name="Selvaraj P."/>
            <person name="Muralishankar V."/>
            <person name="Muruganantham S."/>
            <person name="Sp S."/>
            <person name="Haryani S."/>
            <person name="Lau K.J.X."/>
            <person name="Naqvi N.I."/>
        </authorList>
    </citation>
    <scope>NUCLEOTIDE SEQUENCE [LARGE SCALE GENOMIC DNA]</scope>
    <source>
        <strain evidence="1">GMP-LS</strain>
    </source>
</reference>
<dbReference type="EMBL" id="JAWHQM010000089">
    <property type="protein sequence ID" value="KAK5637038.1"/>
    <property type="molecule type" value="Genomic_DNA"/>
</dbReference>
<dbReference type="Proteomes" id="UP001305414">
    <property type="component" value="Unassembled WGS sequence"/>
</dbReference>